<evidence type="ECO:0000256" key="6">
    <source>
        <dbReference type="ARBA" id="ARBA00023157"/>
    </source>
</evidence>
<dbReference type="InterPro" id="IPR041233">
    <property type="entry name" value="Melibiase_C"/>
</dbReference>
<evidence type="ECO:0000256" key="4">
    <source>
        <dbReference type="ARBA" id="ARBA00022729"/>
    </source>
</evidence>
<sequence>MHKFTKVATAVLAALPLLATAQKFDNLAQTPPMGWNSWNKFHCDINEQLIRETADQMVATGMRDAGYVYLNLDDCWQGQRDAQGFIQPDPVKFPSGMKALVDYVHSKGLKFGIYSDAGAKTCAGYAGSRGYEYQDALQYAAWGVDYLKYDWCNTGELNAKEAYKTMRDALYAAKRPVLFSMCEWGSNKPWEWAGDVSHIWRTTGDIHNCFDCESPATYEHGVMQNFDKQKELRRYAGPGHWNDPDMLEVGNGMMVEEDRSHFTMWCMLAAPLIAGNDLTNMTKETKAILMNKDMIAVDQDTLGVQGFMHRYDNGLEYWLKPLSGDRWAVVFLNRNIGEYKLSHNWADDKVIKDELSKTEIDFSTTYNIYNIWQGKNEGTTAKAYKATLAGHGVVALILEKK</sequence>
<dbReference type="CDD" id="cd14792">
    <property type="entry name" value="GH27"/>
    <property type="match status" value="1"/>
</dbReference>
<evidence type="ECO:0000313" key="12">
    <source>
        <dbReference type="Proteomes" id="UP000037755"/>
    </source>
</evidence>
<name>A0A0M8MHF2_9FLAO</name>
<dbReference type="Gene3D" id="2.60.40.1180">
    <property type="entry name" value="Golgi alpha-mannosidase II"/>
    <property type="match status" value="1"/>
</dbReference>
<reference evidence="11 12" key="1">
    <citation type="submission" date="2015-08" db="EMBL/GenBank/DDBJ databases">
        <title>Whole genome sequence of Flavobacterium akiainvivens IK-1T, from decaying Wikstroemia oahuensis, an endemic Hawaiian shrub.</title>
        <authorList>
            <person name="Wan X."/>
            <person name="Hou S."/>
            <person name="Saito J."/>
            <person name="Donachie S."/>
        </authorList>
    </citation>
    <scope>NUCLEOTIDE SEQUENCE [LARGE SCALE GENOMIC DNA]</scope>
    <source>
        <strain evidence="11 12">IK-1</strain>
    </source>
</reference>
<dbReference type="RefSeq" id="WP_054407116.1">
    <property type="nucleotide sequence ID" value="NZ_FOYA01000008.1"/>
</dbReference>
<dbReference type="AlphaFoldDB" id="A0A0M8MHF2"/>
<organism evidence="11 12">
    <name type="scientific">Flavobacterium akiainvivens</name>
    <dbReference type="NCBI Taxonomy" id="1202724"/>
    <lineage>
        <taxon>Bacteria</taxon>
        <taxon>Pseudomonadati</taxon>
        <taxon>Bacteroidota</taxon>
        <taxon>Flavobacteriia</taxon>
        <taxon>Flavobacteriales</taxon>
        <taxon>Flavobacteriaceae</taxon>
        <taxon>Flavobacterium</taxon>
    </lineage>
</organism>
<dbReference type="PROSITE" id="PS00512">
    <property type="entry name" value="ALPHA_GALACTOSIDASE"/>
    <property type="match status" value="1"/>
</dbReference>
<dbReference type="SUPFAM" id="SSF51445">
    <property type="entry name" value="(Trans)glycosidases"/>
    <property type="match status" value="1"/>
</dbReference>
<comment type="catalytic activity">
    <reaction evidence="1 8">
        <text>Hydrolysis of terminal, non-reducing alpha-D-galactose residues in alpha-D-galactosides, including galactose oligosaccharides, galactomannans and galactolipids.</text>
        <dbReference type="EC" id="3.2.1.22"/>
    </reaction>
</comment>
<gene>
    <name evidence="11" type="ORF">AM493_07195</name>
</gene>
<dbReference type="FunFam" id="3.20.20.70:FF:000202">
    <property type="entry name" value="Alpha-galactosidase"/>
    <property type="match status" value="1"/>
</dbReference>
<dbReference type="Gene3D" id="3.20.20.70">
    <property type="entry name" value="Aldolase class I"/>
    <property type="match status" value="1"/>
</dbReference>
<dbReference type="Pfam" id="PF16499">
    <property type="entry name" value="Melibiase_2"/>
    <property type="match status" value="1"/>
</dbReference>
<dbReference type="OrthoDB" id="9807519at2"/>
<proteinExistence type="inferred from homology"/>
<evidence type="ECO:0000256" key="9">
    <source>
        <dbReference type="SAM" id="SignalP"/>
    </source>
</evidence>
<evidence type="ECO:0000256" key="8">
    <source>
        <dbReference type="RuleBase" id="RU361168"/>
    </source>
</evidence>
<evidence type="ECO:0000256" key="5">
    <source>
        <dbReference type="ARBA" id="ARBA00022801"/>
    </source>
</evidence>
<dbReference type="PATRIC" id="fig|1202724.3.peg.1497"/>
<dbReference type="PANTHER" id="PTHR11452:SF75">
    <property type="entry name" value="ALPHA-GALACTOSIDASE MEL1"/>
    <property type="match status" value="1"/>
</dbReference>
<dbReference type="STRING" id="1202724.AM493_07195"/>
<protein>
    <recommendedName>
        <fullName evidence="3 8">Alpha-galactosidase</fullName>
        <ecNumber evidence="3 8">3.2.1.22</ecNumber>
    </recommendedName>
    <alternativeName>
        <fullName evidence="8">Melibiase</fullName>
    </alternativeName>
</protein>
<dbReference type="Pfam" id="PF17801">
    <property type="entry name" value="Melibiase_C"/>
    <property type="match status" value="1"/>
</dbReference>
<feature type="signal peptide" evidence="9">
    <location>
        <begin position="1"/>
        <end position="21"/>
    </location>
</feature>
<evidence type="ECO:0000313" key="11">
    <source>
        <dbReference type="EMBL" id="KOS05847.1"/>
    </source>
</evidence>
<dbReference type="InterPro" id="IPR013780">
    <property type="entry name" value="Glyco_hydro_b"/>
</dbReference>
<feature type="chain" id="PRO_5005818675" description="Alpha-galactosidase" evidence="9">
    <location>
        <begin position="22"/>
        <end position="401"/>
    </location>
</feature>
<evidence type="ECO:0000259" key="10">
    <source>
        <dbReference type="Pfam" id="PF17801"/>
    </source>
</evidence>
<dbReference type="GO" id="GO:0004557">
    <property type="term" value="F:alpha-galactosidase activity"/>
    <property type="evidence" value="ECO:0007669"/>
    <property type="project" value="UniProtKB-EC"/>
</dbReference>
<dbReference type="SUPFAM" id="SSF51011">
    <property type="entry name" value="Glycosyl hydrolase domain"/>
    <property type="match status" value="1"/>
</dbReference>
<dbReference type="InterPro" id="IPR000111">
    <property type="entry name" value="Glyco_hydro_27/36_CS"/>
</dbReference>
<keyword evidence="12" id="KW-1185">Reference proteome</keyword>
<accession>A0A0M8MHF2</accession>
<keyword evidence="6 8" id="KW-1015">Disulfide bond</keyword>
<feature type="domain" description="Alpha galactosidase C-terminal" evidence="10">
    <location>
        <begin position="312"/>
        <end position="398"/>
    </location>
</feature>
<dbReference type="PANTHER" id="PTHR11452">
    <property type="entry name" value="ALPHA-GALACTOSIDASE/ALPHA-N-ACETYLGALACTOSAMINIDASE"/>
    <property type="match status" value="1"/>
</dbReference>
<keyword evidence="7 8" id="KW-0326">Glycosidase</keyword>
<dbReference type="Proteomes" id="UP000037755">
    <property type="component" value="Unassembled WGS sequence"/>
</dbReference>
<keyword evidence="4 9" id="KW-0732">Signal</keyword>
<evidence type="ECO:0000256" key="2">
    <source>
        <dbReference type="ARBA" id="ARBA00009743"/>
    </source>
</evidence>
<dbReference type="EMBL" id="LIYD01000005">
    <property type="protein sequence ID" value="KOS05847.1"/>
    <property type="molecule type" value="Genomic_DNA"/>
</dbReference>
<evidence type="ECO:0000256" key="7">
    <source>
        <dbReference type="ARBA" id="ARBA00023295"/>
    </source>
</evidence>
<dbReference type="InterPro" id="IPR002241">
    <property type="entry name" value="Glyco_hydro_27"/>
</dbReference>
<comment type="similarity">
    <text evidence="2 8">Belongs to the glycosyl hydrolase 27 family.</text>
</comment>
<dbReference type="InterPro" id="IPR013785">
    <property type="entry name" value="Aldolase_TIM"/>
</dbReference>
<keyword evidence="5 8" id="KW-0378">Hydrolase</keyword>
<dbReference type="InterPro" id="IPR017853">
    <property type="entry name" value="GH"/>
</dbReference>
<evidence type="ECO:0000256" key="1">
    <source>
        <dbReference type="ARBA" id="ARBA00001255"/>
    </source>
</evidence>
<dbReference type="GO" id="GO:0016052">
    <property type="term" value="P:carbohydrate catabolic process"/>
    <property type="evidence" value="ECO:0007669"/>
    <property type="project" value="UniProtKB-ARBA"/>
</dbReference>
<dbReference type="PRINTS" id="PR00740">
    <property type="entry name" value="GLHYDRLASE27"/>
</dbReference>
<comment type="caution">
    <text evidence="11">The sequence shown here is derived from an EMBL/GenBank/DDBJ whole genome shotgun (WGS) entry which is preliminary data.</text>
</comment>
<evidence type="ECO:0000256" key="3">
    <source>
        <dbReference type="ARBA" id="ARBA00012755"/>
    </source>
</evidence>
<dbReference type="EC" id="3.2.1.22" evidence="3 8"/>